<dbReference type="STRING" id="485916.Dtox_1677"/>
<keyword evidence="1" id="KW-1133">Transmembrane helix</keyword>
<dbReference type="InterPro" id="IPR013767">
    <property type="entry name" value="PAS_fold"/>
</dbReference>
<dbReference type="SUPFAM" id="SSF55785">
    <property type="entry name" value="PYP-like sensor domain (PAS domain)"/>
    <property type="match status" value="1"/>
</dbReference>
<dbReference type="Gene3D" id="3.30.70.270">
    <property type="match status" value="1"/>
</dbReference>
<dbReference type="NCBIfam" id="TIGR00254">
    <property type="entry name" value="GGDEF"/>
    <property type="match status" value="1"/>
</dbReference>
<protein>
    <submittedName>
        <fullName evidence="3">Diguanylate cyclase with PAS/PAC sensor</fullName>
    </submittedName>
</protein>
<dbReference type="GO" id="GO:0052621">
    <property type="term" value="F:diguanylate cyclase activity"/>
    <property type="evidence" value="ECO:0007669"/>
    <property type="project" value="TreeGrafter"/>
</dbReference>
<dbReference type="Pfam" id="PF00989">
    <property type="entry name" value="PAS"/>
    <property type="match status" value="1"/>
</dbReference>
<dbReference type="SMART" id="SM00267">
    <property type="entry name" value="GGDEF"/>
    <property type="match status" value="1"/>
</dbReference>
<dbReference type="InterPro" id="IPR035965">
    <property type="entry name" value="PAS-like_dom_sf"/>
</dbReference>
<evidence type="ECO:0000313" key="4">
    <source>
        <dbReference type="Proteomes" id="UP000002217"/>
    </source>
</evidence>
<accession>C8VWV8</accession>
<dbReference type="InterPro" id="IPR029787">
    <property type="entry name" value="Nucleotide_cyclase"/>
</dbReference>
<dbReference type="AlphaFoldDB" id="C8VWV8"/>
<dbReference type="Pfam" id="PF16927">
    <property type="entry name" value="HisKA_7TM"/>
    <property type="match status" value="1"/>
</dbReference>
<dbReference type="GO" id="GO:0006355">
    <property type="term" value="P:regulation of DNA-templated transcription"/>
    <property type="evidence" value="ECO:0007669"/>
    <property type="project" value="InterPro"/>
</dbReference>
<feature type="transmembrane region" description="Helical" evidence="1">
    <location>
        <begin position="6"/>
        <end position="27"/>
    </location>
</feature>
<dbReference type="InterPro" id="IPR000014">
    <property type="entry name" value="PAS"/>
</dbReference>
<dbReference type="InterPro" id="IPR050469">
    <property type="entry name" value="Diguanylate_Cyclase"/>
</dbReference>
<feature type="transmembrane region" description="Helical" evidence="1">
    <location>
        <begin position="36"/>
        <end position="53"/>
    </location>
</feature>
<feature type="domain" description="GGDEF" evidence="2">
    <location>
        <begin position="378"/>
        <end position="512"/>
    </location>
</feature>
<evidence type="ECO:0000259" key="2">
    <source>
        <dbReference type="PROSITE" id="PS50887"/>
    </source>
</evidence>
<reference evidence="3 4" key="1">
    <citation type="journal article" date="2009" name="Stand. Genomic Sci.">
        <title>Complete genome sequence of Desulfotomaculum acetoxidans type strain (5575).</title>
        <authorList>
            <person name="Spring S."/>
            <person name="Lapidus A."/>
            <person name="Schroder M."/>
            <person name="Gleim D."/>
            <person name="Sims D."/>
            <person name="Meincke L."/>
            <person name="Glavina Del Rio T."/>
            <person name="Tice H."/>
            <person name="Copeland A."/>
            <person name="Cheng J.F."/>
            <person name="Lucas S."/>
            <person name="Chen F."/>
            <person name="Nolan M."/>
            <person name="Bruce D."/>
            <person name="Goodwin L."/>
            <person name="Pitluck S."/>
            <person name="Ivanova N."/>
            <person name="Mavromatis K."/>
            <person name="Mikhailova N."/>
            <person name="Pati A."/>
            <person name="Chen A."/>
            <person name="Palaniappan K."/>
            <person name="Land M."/>
            <person name="Hauser L."/>
            <person name="Chang Y.J."/>
            <person name="Jeffries C.D."/>
            <person name="Chain P."/>
            <person name="Saunders E."/>
            <person name="Brettin T."/>
            <person name="Detter J.C."/>
            <person name="Goker M."/>
            <person name="Bristow J."/>
            <person name="Eisen J.A."/>
            <person name="Markowitz V."/>
            <person name="Hugenholtz P."/>
            <person name="Kyrpides N.C."/>
            <person name="Klenk H.P."/>
            <person name="Han C."/>
        </authorList>
    </citation>
    <scope>NUCLEOTIDE SEQUENCE [LARGE SCALE GENOMIC DNA]</scope>
    <source>
        <strain evidence="4">ATCC 49208 / DSM 771 / VKM B-1644</strain>
    </source>
</reference>
<feature type="transmembrane region" description="Helical" evidence="1">
    <location>
        <begin position="205"/>
        <end position="224"/>
    </location>
</feature>
<feature type="transmembrane region" description="Helical" evidence="1">
    <location>
        <begin position="96"/>
        <end position="114"/>
    </location>
</feature>
<feature type="transmembrane region" description="Helical" evidence="1">
    <location>
        <begin position="177"/>
        <end position="193"/>
    </location>
</feature>
<dbReference type="OrthoDB" id="9783388at2"/>
<dbReference type="HOGENOM" id="CLU_025182_2_0_9"/>
<proteinExistence type="predicted"/>
<dbReference type="FunFam" id="3.30.70.270:FF:000001">
    <property type="entry name" value="Diguanylate cyclase domain protein"/>
    <property type="match status" value="1"/>
</dbReference>
<dbReference type="InterPro" id="IPR031621">
    <property type="entry name" value="HisKA_7TM"/>
</dbReference>
<dbReference type="NCBIfam" id="TIGR00229">
    <property type="entry name" value="sensory_box"/>
    <property type="match status" value="1"/>
</dbReference>
<dbReference type="PANTHER" id="PTHR45138">
    <property type="entry name" value="REGULATORY COMPONENTS OF SENSORY TRANSDUCTION SYSTEM"/>
    <property type="match status" value="1"/>
</dbReference>
<keyword evidence="1" id="KW-0812">Transmembrane</keyword>
<name>C8VWV8_DESAS</name>
<dbReference type="InterPro" id="IPR000160">
    <property type="entry name" value="GGDEF_dom"/>
</dbReference>
<dbReference type="Gene3D" id="3.30.450.20">
    <property type="entry name" value="PAS domain"/>
    <property type="match status" value="1"/>
</dbReference>
<evidence type="ECO:0000313" key="3">
    <source>
        <dbReference type="EMBL" id="ACV62534.1"/>
    </source>
</evidence>
<evidence type="ECO:0000256" key="1">
    <source>
        <dbReference type="SAM" id="Phobius"/>
    </source>
</evidence>
<gene>
    <name evidence="3" type="ordered locus">Dtox_1677</name>
</gene>
<dbReference type="SMART" id="SM00091">
    <property type="entry name" value="PAS"/>
    <property type="match status" value="1"/>
</dbReference>
<sequence length="512" mass="59265">MEHIQTILSGFLMASAMFTFFVFIYMFKQNNYITKYFAFFCLSITIYSFGYSMELYGNRFDKMLFWNYIQYLGLPFLPALWLIFSLEYNNKRTKTAIKAGIFLIPILTLFFRYTSNLNHLFYVSVQKTTNLFFPVLYIVKGPWYWVHAIYTTSCFIVVNYVYFFTYRKSTGSIRRQCLLLLIASLFPWISYLLDLLNISPLNIDWGAFAVTSSVAIFLVAYLRYQFLNIKPLARDKVFESTNDGIIVLDANNNVIDFNPSAEVIFPGLDENCIGKNIRMVFETNERLVDSILNCVEFQYESLSDYKKNYYRVQTVKILESRDRGVGFLITFNDITKYMNMMEELNHLASRDALTGVYNRRYFAELSSLELSKSRRYNMPASLIILDLDFFKQINDNYGHQAGDTVLKEIADICRKSIRSIDILGRYGGEEFVIFLPNTKLEDCRMVSNRILNNIASAVICYEGKSIKVTASIGTSGVEFVSDENLDHFLKTADQALYQAKLDGRNCLRSSGG</sequence>
<dbReference type="eggNOG" id="COG3706">
    <property type="taxonomic scope" value="Bacteria"/>
</dbReference>
<feature type="transmembrane region" description="Helical" evidence="1">
    <location>
        <begin position="143"/>
        <end position="165"/>
    </location>
</feature>
<feature type="transmembrane region" description="Helical" evidence="1">
    <location>
        <begin position="65"/>
        <end position="84"/>
    </location>
</feature>
<dbReference type="PROSITE" id="PS50887">
    <property type="entry name" value="GGDEF"/>
    <property type="match status" value="1"/>
</dbReference>
<dbReference type="Pfam" id="PF00990">
    <property type="entry name" value="GGDEF"/>
    <property type="match status" value="1"/>
</dbReference>
<dbReference type="CDD" id="cd01949">
    <property type="entry name" value="GGDEF"/>
    <property type="match status" value="1"/>
</dbReference>
<dbReference type="Proteomes" id="UP000002217">
    <property type="component" value="Chromosome"/>
</dbReference>
<dbReference type="EMBL" id="CP001720">
    <property type="protein sequence ID" value="ACV62534.1"/>
    <property type="molecule type" value="Genomic_DNA"/>
</dbReference>
<keyword evidence="1" id="KW-0472">Membrane</keyword>
<dbReference type="CDD" id="cd00130">
    <property type="entry name" value="PAS"/>
    <property type="match status" value="1"/>
</dbReference>
<dbReference type="InterPro" id="IPR043128">
    <property type="entry name" value="Rev_trsase/Diguanyl_cyclase"/>
</dbReference>
<dbReference type="KEGG" id="dae:Dtox_1677"/>
<dbReference type="PANTHER" id="PTHR45138:SF9">
    <property type="entry name" value="DIGUANYLATE CYCLASE DGCM-RELATED"/>
    <property type="match status" value="1"/>
</dbReference>
<dbReference type="SUPFAM" id="SSF55073">
    <property type="entry name" value="Nucleotide cyclase"/>
    <property type="match status" value="1"/>
</dbReference>
<organism evidence="3 4">
    <name type="scientific">Desulfofarcimen acetoxidans (strain ATCC 49208 / DSM 771 / KCTC 5769 / VKM B-1644 / 5575)</name>
    <name type="common">Desulfotomaculum acetoxidans</name>
    <dbReference type="NCBI Taxonomy" id="485916"/>
    <lineage>
        <taxon>Bacteria</taxon>
        <taxon>Bacillati</taxon>
        <taxon>Bacillota</taxon>
        <taxon>Clostridia</taxon>
        <taxon>Eubacteriales</taxon>
        <taxon>Peptococcaceae</taxon>
        <taxon>Desulfofarcimen</taxon>
    </lineage>
</organism>
<keyword evidence="4" id="KW-1185">Reference proteome</keyword>